<organism evidence="3 4">
    <name type="scientific">Halosegnis marinus</name>
    <dbReference type="NCBI Taxonomy" id="3034023"/>
    <lineage>
        <taxon>Archaea</taxon>
        <taxon>Methanobacteriati</taxon>
        <taxon>Methanobacteriota</taxon>
        <taxon>Stenosarchaea group</taxon>
        <taxon>Halobacteria</taxon>
        <taxon>Halobacteriales</taxon>
        <taxon>Natronomonadaceae</taxon>
        <taxon>Halosegnis</taxon>
    </lineage>
</organism>
<dbReference type="EMBL" id="JBHTAP010000001">
    <property type="protein sequence ID" value="MFC7233898.1"/>
    <property type="molecule type" value="Genomic_DNA"/>
</dbReference>
<sequence length="230" mass="24216">MPSTVLHVAFALLLAAGLLGSDFDRRAAAVVAAATVFPDLDVFVALVVESAHRAAFHTLLLPGTLATLLWWDARRPESWLRGRYDDYGVRVAWVALAGYVVAGVGLDLFTALGANPLYPLYDQFVEIGGRAGYSTADGLYQTFVNVTFESAPAPDGSAGNATGGGGGAPSVDVGQQGSTEEVHVASGVDPQRGSDAGAERVFPVVYRGWHVTLILAGVAATWWRLRDADD</sequence>
<dbReference type="GO" id="GO:0016787">
    <property type="term" value="F:hydrolase activity"/>
    <property type="evidence" value="ECO:0007669"/>
    <property type="project" value="UniProtKB-KW"/>
</dbReference>
<evidence type="ECO:0000256" key="2">
    <source>
        <dbReference type="SAM" id="Phobius"/>
    </source>
</evidence>
<feature type="transmembrane region" description="Helical" evidence="2">
    <location>
        <begin position="91"/>
        <end position="114"/>
    </location>
</feature>
<accession>A0ABD5ZK95</accession>
<dbReference type="Pfam" id="PF04307">
    <property type="entry name" value="YdjM"/>
    <property type="match status" value="1"/>
</dbReference>
<dbReference type="GeneID" id="79265560"/>
<keyword evidence="2" id="KW-0812">Transmembrane</keyword>
<proteinExistence type="predicted"/>
<dbReference type="AlphaFoldDB" id="A0ABD5ZK95"/>
<keyword evidence="3" id="KW-0378">Hydrolase</keyword>
<gene>
    <name evidence="3" type="ORF">ACFQJ4_01075</name>
</gene>
<evidence type="ECO:0000313" key="3">
    <source>
        <dbReference type="EMBL" id="MFC7233898.1"/>
    </source>
</evidence>
<feature type="transmembrane region" description="Helical" evidence="2">
    <location>
        <begin position="55"/>
        <end position="71"/>
    </location>
</feature>
<feature type="region of interest" description="Disordered" evidence="1">
    <location>
        <begin position="154"/>
        <end position="194"/>
    </location>
</feature>
<name>A0ABD5ZK95_9EURY</name>
<comment type="caution">
    <text evidence="3">The sequence shown here is derived from an EMBL/GenBank/DDBJ whole genome shotgun (WGS) entry which is preliminary data.</text>
</comment>
<dbReference type="RefSeq" id="WP_276234891.1">
    <property type="nucleotide sequence ID" value="NZ_CP119802.1"/>
</dbReference>
<protein>
    <submittedName>
        <fullName evidence="3">Metal-dependent hydrolase</fullName>
    </submittedName>
</protein>
<keyword evidence="2" id="KW-0472">Membrane</keyword>
<keyword evidence="4" id="KW-1185">Reference proteome</keyword>
<evidence type="ECO:0000313" key="4">
    <source>
        <dbReference type="Proteomes" id="UP001596398"/>
    </source>
</evidence>
<dbReference type="Proteomes" id="UP001596398">
    <property type="component" value="Unassembled WGS sequence"/>
</dbReference>
<feature type="transmembrane region" description="Helical" evidence="2">
    <location>
        <begin position="30"/>
        <end position="48"/>
    </location>
</feature>
<dbReference type="InterPro" id="IPR007404">
    <property type="entry name" value="YdjM-like"/>
</dbReference>
<reference evidence="3 4" key="1">
    <citation type="journal article" date="2019" name="Int. J. Syst. Evol. Microbiol.">
        <title>The Global Catalogue of Microorganisms (GCM) 10K type strain sequencing project: providing services to taxonomists for standard genome sequencing and annotation.</title>
        <authorList>
            <consortium name="The Broad Institute Genomics Platform"/>
            <consortium name="The Broad Institute Genome Sequencing Center for Infectious Disease"/>
            <person name="Wu L."/>
            <person name="Ma J."/>
        </authorList>
    </citation>
    <scope>NUCLEOTIDE SEQUENCE [LARGE SCALE GENOMIC DNA]</scope>
    <source>
        <strain evidence="3 4">DT85</strain>
    </source>
</reference>
<keyword evidence="2" id="KW-1133">Transmembrane helix</keyword>
<evidence type="ECO:0000256" key="1">
    <source>
        <dbReference type="SAM" id="MobiDB-lite"/>
    </source>
</evidence>